<proteinExistence type="predicted"/>
<dbReference type="InterPro" id="IPR029432">
    <property type="entry name" value="Gp28/Gp37-like_dom"/>
</dbReference>
<dbReference type="Pfam" id="PF14594">
    <property type="entry name" value="Sipho_Gp37"/>
    <property type="match status" value="1"/>
</dbReference>
<reference evidence="3" key="1">
    <citation type="submission" date="2020-10" db="EMBL/GenBank/DDBJ databases">
        <authorList>
            <person name="Gilroy R."/>
        </authorList>
    </citation>
    <scope>NUCLEOTIDE SEQUENCE</scope>
    <source>
        <strain evidence="3">ChiBcec2-4451</strain>
    </source>
</reference>
<protein>
    <submittedName>
        <fullName evidence="3">Phage tail protein</fullName>
    </submittedName>
</protein>
<evidence type="ECO:0000256" key="1">
    <source>
        <dbReference type="SAM" id="MobiDB-lite"/>
    </source>
</evidence>
<dbReference type="Proteomes" id="UP000886723">
    <property type="component" value="Unassembled WGS sequence"/>
</dbReference>
<dbReference type="EMBL" id="DVON01000094">
    <property type="protein sequence ID" value="HIV12370.1"/>
    <property type="molecule type" value="Genomic_DNA"/>
</dbReference>
<sequence>MDRHINVRFFDRELNFIGELDAYAGLEFISRWTRYGEFKIFVYGIDQKQMQKGHYIMLDNDRRKTGIIKRIQNGDDQDIPAELDGFTLAHLLTQRITYPPAGRAYHEFNAPAEDIICALVRANAADTADPRRSIPLLEVQASQGRGDRIHYQTRYDKLEDAVQELCEASGLGIAVELDPDRKKLVFLVLEGVDRSSRQTERPPMIFNVDYDNVTNREYVSDISEYKNCAITAGQGEGADRKIVVVGNEAEGVDRYELFVDARDLEDESQLPDRGKVSLAEYASVDSYSSTVDAGQYQTKWDLGDIVATIDREYGVDMDERVVEVTEAFDENGYTVSPTFGTAQKTILEKVQDVGKNEPIIEGIKGDAGDPGSQGEPGPQGISLQYRWQGTQLGVKREDEASYQYTDLQGPRGEQGEQGIQGLPGKPPAVSFRINEEGHLIMSEEVDDT</sequence>
<evidence type="ECO:0000259" key="2">
    <source>
        <dbReference type="Pfam" id="PF14594"/>
    </source>
</evidence>
<evidence type="ECO:0000313" key="4">
    <source>
        <dbReference type="Proteomes" id="UP000886723"/>
    </source>
</evidence>
<feature type="domain" description="Gp28/Gp37-like" evidence="2">
    <location>
        <begin position="7"/>
        <end position="341"/>
    </location>
</feature>
<feature type="region of interest" description="Disordered" evidence="1">
    <location>
        <begin position="362"/>
        <end position="381"/>
    </location>
</feature>
<accession>A0A9D1T5A9</accession>
<reference evidence="3" key="2">
    <citation type="journal article" date="2021" name="PeerJ">
        <title>Extensive microbial diversity within the chicken gut microbiome revealed by metagenomics and culture.</title>
        <authorList>
            <person name="Gilroy R."/>
            <person name="Ravi A."/>
            <person name="Getino M."/>
            <person name="Pursley I."/>
            <person name="Horton D.L."/>
            <person name="Alikhan N.F."/>
            <person name="Baker D."/>
            <person name="Gharbi K."/>
            <person name="Hall N."/>
            <person name="Watson M."/>
            <person name="Adriaenssens E.M."/>
            <person name="Foster-Nyarko E."/>
            <person name="Jarju S."/>
            <person name="Secka A."/>
            <person name="Antonio M."/>
            <person name="Oren A."/>
            <person name="Chaudhuri R.R."/>
            <person name="La Ragione R."/>
            <person name="Hildebrand F."/>
            <person name="Pallen M.J."/>
        </authorList>
    </citation>
    <scope>NUCLEOTIDE SEQUENCE</scope>
    <source>
        <strain evidence="3">ChiBcec2-4451</strain>
    </source>
</reference>
<name>A0A9D1T5A9_9FIRM</name>
<dbReference type="AlphaFoldDB" id="A0A9D1T5A9"/>
<gene>
    <name evidence="3" type="ORF">IAA63_04415</name>
</gene>
<evidence type="ECO:0000313" key="3">
    <source>
        <dbReference type="EMBL" id="HIV12370.1"/>
    </source>
</evidence>
<organism evidence="3 4">
    <name type="scientific">Candidatus Pullilachnospira stercoravium</name>
    <dbReference type="NCBI Taxonomy" id="2840913"/>
    <lineage>
        <taxon>Bacteria</taxon>
        <taxon>Bacillati</taxon>
        <taxon>Bacillota</taxon>
        <taxon>Clostridia</taxon>
        <taxon>Lachnospirales</taxon>
        <taxon>Lachnospiraceae</taxon>
        <taxon>Lachnospiraceae incertae sedis</taxon>
        <taxon>Candidatus Pullilachnospira</taxon>
    </lineage>
</organism>
<comment type="caution">
    <text evidence="3">The sequence shown here is derived from an EMBL/GenBank/DDBJ whole genome shotgun (WGS) entry which is preliminary data.</text>
</comment>